<dbReference type="Gene3D" id="1.20.1600.10">
    <property type="entry name" value="Outer membrane efflux proteins (OEP)"/>
    <property type="match status" value="1"/>
</dbReference>
<dbReference type="InterPro" id="IPR003423">
    <property type="entry name" value="OMP_efflux"/>
</dbReference>
<dbReference type="Pfam" id="PF02321">
    <property type="entry name" value="OEP"/>
    <property type="match status" value="1"/>
</dbReference>
<keyword evidence="4" id="KW-1185">Reference proteome</keyword>
<gene>
    <name evidence="3" type="ORF">DFQ04_1709</name>
</gene>
<dbReference type="SUPFAM" id="SSF56954">
    <property type="entry name" value="Outer membrane efflux proteins (OEP)"/>
    <property type="match status" value="1"/>
</dbReference>
<name>A0A4R6T3P1_9BACT</name>
<accession>A0A4R6T3P1</accession>
<dbReference type="GO" id="GO:0015562">
    <property type="term" value="F:efflux transmembrane transporter activity"/>
    <property type="evidence" value="ECO:0007669"/>
    <property type="project" value="InterPro"/>
</dbReference>
<evidence type="ECO:0000313" key="3">
    <source>
        <dbReference type="EMBL" id="TDQ17061.1"/>
    </source>
</evidence>
<protein>
    <submittedName>
        <fullName evidence="3">Outer membrane efflux protein</fullName>
    </submittedName>
</protein>
<dbReference type="PANTHER" id="PTHR30203">
    <property type="entry name" value="OUTER MEMBRANE CATION EFFLUX PROTEIN"/>
    <property type="match status" value="1"/>
</dbReference>
<comment type="similarity">
    <text evidence="1">Belongs to the outer membrane factor (OMF) (TC 1.B.17) family.</text>
</comment>
<dbReference type="OrthoDB" id="823635at2"/>
<proteinExistence type="inferred from homology"/>
<comment type="caution">
    <text evidence="3">The sequence shown here is derived from an EMBL/GenBank/DDBJ whole genome shotgun (WGS) entry which is preliminary data.</text>
</comment>
<reference evidence="3 4" key="1">
    <citation type="submission" date="2019-03" db="EMBL/GenBank/DDBJ databases">
        <title>Genomic Encyclopedia of Type Strains, Phase III (KMG-III): the genomes of soil and plant-associated and newly described type strains.</title>
        <authorList>
            <person name="Whitman W."/>
        </authorList>
    </citation>
    <scope>NUCLEOTIDE SEQUENCE [LARGE SCALE GENOMIC DNA]</scope>
    <source>
        <strain evidence="3 4">CECT 8446</strain>
    </source>
</reference>
<dbReference type="AlphaFoldDB" id="A0A4R6T3P1"/>
<keyword evidence="2" id="KW-0732">Signal</keyword>
<dbReference type="EMBL" id="SNYF01000006">
    <property type="protein sequence ID" value="TDQ17061.1"/>
    <property type="molecule type" value="Genomic_DNA"/>
</dbReference>
<dbReference type="PANTHER" id="PTHR30203:SF30">
    <property type="entry name" value="OUTER MEMBRANE PROTEIN-RELATED"/>
    <property type="match status" value="1"/>
</dbReference>
<organism evidence="3 4">
    <name type="scientific">Algoriphagus boseongensis</name>
    <dbReference type="NCBI Taxonomy" id="1442587"/>
    <lineage>
        <taxon>Bacteria</taxon>
        <taxon>Pseudomonadati</taxon>
        <taxon>Bacteroidota</taxon>
        <taxon>Cytophagia</taxon>
        <taxon>Cytophagales</taxon>
        <taxon>Cyclobacteriaceae</taxon>
        <taxon>Algoriphagus</taxon>
    </lineage>
</organism>
<evidence type="ECO:0000256" key="1">
    <source>
        <dbReference type="ARBA" id="ARBA00007613"/>
    </source>
</evidence>
<evidence type="ECO:0000256" key="2">
    <source>
        <dbReference type="SAM" id="SignalP"/>
    </source>
</evidence>
<dbReference type="Proteomes" id="UP000294535">
    <property type="component" value="Unassembled WGS sequence"/>
</dbReference>
<sequence length="237" mass="26803">MKKSLLFLAFIFLFGSASLAQVSEAEMNMSKIRPLDSLIQDAIDTAPLIHRLSKGQEAKEEEMKIDRKAWMQHIALTGNYNYGNAVFADQTVTAIEQQTVFRTNTAATYNVGISLRLPISEFTAQKNKVKINQLAIDEIEFQKEDLANLITEEVIKRYSNLEKSLATLKLQALKVQADEAAVQVTENYFKSGEATIDEYRMALDILNTAKIELQKTKSDAWYYLKTLEELVGKPVIQ</sequence>
<dbReference type="RefSeq" id="WP_133554736.1">
    <property type="nucleotide sequence ID" value="NZ_SNYF01000006.1"/>
</dbReference>
<feature type="chain" id="PRO_5020664554" evidence="2">
    <location>
        <begin position="21"/>
        <end position="237"/>
    </location>
</feature>
<dbReference type="InterPro" id="IPR010131">
    <property type="entry name" value="MdtP/NodT-like"/>
</dbReference>
<feature type="signal peptide" evidence="2">
    <location>
        <begin position="1"/>
        <end position="20"/>
    </location>
</feature>
<evidence type="ECO:0000313" key="4">
    <source>
        <dbReference type="Proteomes" id="UP000294535"/>
    </source>
</evidence>